<dbReference type="PRINTS" id="PR00063">
    <property type="entry name" value="RIBOSOMALL27"/>
</dbReference>
<dbReference type="PANTHER" id="PTHR15893">
    <property type="entry name" value="RIBOSOMAL PROTEIN L27"/>
    <property type="match status" value="1"/>
</dbReference>
<accession>A0A0G0L7J2</accession>
<name>A0A0G0L7J2_9BACT</name>
<organism evidence="7 8">
    <name type="scientific">Candidatus Woesebacteria bacterium GW2011_GWB1_38_8</name>
    <dbReference type="NCBI Taxonomy" id="1618570"/>
    <lineage>
        <taxon>Bacteria</taxon>
        <taxon>Candidatus Woeseibacteriota</taxon>
    </lineage>
</organism>
<dbReference type="GO" id="GO:0003735">
    <property type="term" value="F:structural constituent of ribosome"/>
    <property type="evidence" value="ECO:0007669"/>
    <property type="project" value="InterPro"/>
</dbReference>
<evidence type="ECO:0000313" key="8">
    <source>
        <dbReference type="Proteomes" id="UP000034081"/>
    </source>
</evidence>
<comment type="similarity">
    <text evidence="1">Belongs to the bacterial ribosomal protein bL27 family.</text>
</comment>
<keyword evidence="2 7" id="KW-0689">Ribosomal protein</keyword>
<dbReference type="EMBL" id="LBVL01000030">
    <property type="protein sequence ID" value="KKQ83815.1"/>
    <property type="molecule type" value="Genomic_DNA"/>
</dbReference>
<dbReference type="GO" id="GO:1990904">
    <property type="term" value="C:ribonucleoprotein complex"/>
    <property type="evidence" value="ECO:0007669"/>
    <property type="project" value="UniProtKB-KW"/>
</dbReference>
<evidence type="ECO:0000256" key="6">
    <source>
        <dbReference type="SAM" id="MobiDB-lite"/>
    </source>
</evidence>
<evidence type="ECO:0000256" key="5">
    <source>
        <dbReference type="ARBA" id="ARBA00035477"/>
    </source>
</evidence>
<evidence type="ECO:0000256" key="2">
    <source>
        <dbReference type="ARBA" id="ARBA00022980"/>
    </source>
</evidence>
<dbReference type="Pfam" id="PF01016">
    <property type="entry name" value="Ribosomal_L27"/>
    <property type="match status" value="1"/>
</dbReference>
<dbReference type="GO" id="GO:0005840">
    <property type="term" value="C:ribosome"/>
    <property type="evidence" value="ECO:0007669"/>
    <property type="project" value="UniProtKB-KW"/>
</dbReference>
<gene>
    <name evidence="7" type="ORF">UT08_C0030G0001</name>
</gene>
<evidence type="ECO:0000313" key="7">
    <source>
        <dbReference type="EMBL" id="KKQ83815.1"/>
    </source>
</evidence>
<reference evidence="7 8" key="1">
    <citation type="journal article" date="2015" name="Nature">
        <title>rRNA introns, odd ribosomes, and small enigmatic genomes across a large radiation of phyla.</title>
        <authorList>
            <person name="Brown C.T."/>
            <person name="Hug L.A."/>
            <person name="Thomas B.C."/>
            <person name="Sharon I."/>
            <person name="Castelle C.J."/>
            <person name="Singh A."/>
            <person name="Wilkins M.J."/>
            <person name="Williams K.H."/>
            <person name="Banfield J.F."/>
        </authorList>
    </citation>
    <scope>NUCLEOTIDE SEQUENCE [LARGE SCALE GENOMIC DNA]</scope>
</reference>
<comment type="caution">
    <text evidence="7">The sequence shown here is derived from an EMBL/GenBank/DDBJ whole genome shotgun (WGS) entry which is preliminary data.</text>
</comment>
<dbReference type="SUPFAM" id="SSF110324">
    <property type="entry name" value="Ribosomal L27 protein-like"/>
    <property type="match status" value="1"/>
</dbReference>
<dbReference type="AlphaFoldDB" id="A0A0G0L7J2"/>
<evidence type="ECO:0000256" key="3">
    <source>
        <dbReference type="ARBA" id="ARBA00023274"/>
    </source>
</evidence>
<proteinExistence type="inferred from homology"/>
<keyword evidence="3" id="KW-0687">Ribonucleoprotein</keyword>
<sequence>MSTHKAGGKASQHVSPAGKRLGVKVSDGEKVSAGNVLMRQNGTKFSAGKNVKVARDHSLFASVSGVVKFGQKLGKKVVSVIS</sequence>
<dbReference type="Proteomes" id="UP000034081">
    <property type="component" value="Unassembled WGS sequence"/>
</dbReference>
<dbReference type="GO" id="GO:0006412">
    <property type="term" value="P:translation"/>
    <property type="evidence" value="ECO:0007669"/>
    <property type="project" value="InterPro"/>
</dbReference>
<protein>
    <recommendedName>
        <fullName evidence="4">Large ribosomal subunit protein bL27</fullName>
    </recommendedName>
    <alternativeName>
        <fullName evidence="5">50S ribosomal protein L27</fullName>
    </alternativeName>
</protein>
<dbReference type="InterPro" id="IPR001684">
    <property type="entry name" value="Ribosomal_bL27"/>
</dbReference>
<feature type="region of interest" description="Disordered" evidence="6">
    <location>
        <begin position="1"/>
        <end position="25"/>
    </location>
</feature>
<dbReference type="PANTHER" id="PTHR15893:SF0">
    <property type="entry name" value="LARGE RIBOSOMAL SUBUNIT PROTEIN BL27M"/>
    <property type="match status" value="1"/>
</dbReference>
<evidence type="ECO:0000256" key="4">
    <source>
        <dbReference type="ARBA" id="ARBA00035175"/>
    </source>
</evidence>
<dbReference type="Gene3D" id="2.40.50.100">
    <property type="match status" value="1"/>
</dbReference>
<dbReference type="STRING" id="1618570.UT08_C0030G0001"/>
<evidence type="ECO:0000256" key="1">
    <source>
        <dbReference type="ARBA" id="ARBA00010797"/>
    </source>
</evidence>